<gene>
    <name evidence="11" type="ORF">KT71_00570</name>
</gene>
<evidence type="ECO:0000313" key="12">
    <source>
        <dbReference type="Proteomes" id="UP000019205"/>
    </source>
</evidence>
<reference evidence="11 12" key="2">
    <citation type="journal article" date="2009" name="PLoS ONE">
        <title>The photosynthetic apparatus and its regulation in the aerobic gammaproteobacterium Congregibacter litoralis gen. nov., sp. nov.</title>
        <authorList>
            <person name="Spring S."/>
            <person name="Lunsdorf H."/>
            <person name="Fuchs B.M."/>
            <person name="Tindall B.J."/>
        </authorList>
    </citation>
    <scope>NUCLEOTIDE SEQUENCE [LARGE SCALE GENOMIC DNA]</scope>
    <source>
        <strain evidence="11">KT71</strain>
    </source>
</reference>
<feature type="transmembrane region" description="Helical" evidence="8">
    <location>
        <begin position="50"/>
        <end position="70"/>
    </location>
</feature>
<comment type="subcellular location">
    <subcellularLocation>
        <location evidence="1">Cell membrane</location>
        <topology evidence="1">Multi-pass membrane protein</topology>
    </subcellularLocation>
    <subcellularLocation>
        <location evidence="7">Membrane</location>
        <topology evidence="7">Multi-pass membrane protein</topology>
    </subcellularLocation>
</comment>
<feature type="transmembrane region" description="Helical" evidence="8">
    <location>
        <begin position="20"/>
        <end position="38"/>
    </location>
</feature>
<dbReference type="EMBL" id="AAOA02000002">
    <property type="protein sequence ID" value="EAQ98425.1"/>
    <property type="molecule type" value="Genomic_DNA"/>
</dbReference>
<dbReference type="STRING" id="314285.KT71_00570"/>
<keyword evidence="3 8" id="KW-0812">Transmembrane</keyword>
<keyword evidence="4" id="KW-0283">Flagellar rotation</keyword>
<keyword evidence="11" id="KW-0969">Cilium</keyword>
<dbReference type="GO" id="GO:0015031">
    <property type="term" value="P:protein transport"/>
    <property type="evidence" value="ECO:0007669"/>
    <property type="project" value="UniProtKB-KW"/>
</dbReference>
<dbReference type="PANTHER" id="PTHR30433:SF3">
    <property type="entry name" value="MOTILITY PROTEIN A"/>
    <property type="match status" value="1"/>
</dbReference>
<organism evidence="11 12">
    <name type="scientific">Congregibacter litoralis KT71</name>
    <dbReference type="NCBI Taxonomy" id="314285"/>
    <lineage>
        <taxon>Bacteria</taxon>
        <taxon>Pseudomonadati</taxon>
        <taxon>Pseudomonadota</taxon>
        <taxon>Gammaproteobacteria</taxon>
        <taxon>Cellvibrionales</taxon>
        <taxon>Halieaceae</taxon>
        <taxon>Congregibacter</taxon>
    </lineage>
</organism>
<evidence type="ECO:0000256" key="8">
    <source>
        <dbReference type="SAM" id="Phobius"/>
    </source>
</evidence>
<sequence length="267" mass="28369">MAKKPAKSAKAKKKGGSTGVSFDFLTLLGVTLAVGAILGGNWLEGGHISALLQLTAFVIVIGGTFGAVLIQTPLRDFRGALGRLRWVLLPPAFDREAVLGKTIEWSRIARRDGLLALEERVGKEPDNLTQKGLQLLVDGLEPEAIRTVMDVEIDNALAKDARAAKVYEAMGGYSPTIGIIGAVLGLIDVMNNLSDPTQLGAGIAVAFVATIYGVGFANLLYLPIANKLRAVSGDQMQYHEMVVDGIAMIADGDNPQTIQNKLEGYLD</sequence>
<feature type="domain" description="MotA/TolQ/ExbB proton channel" evidence="9">
    <location>
        <begin position="125"/>
        <end position="240"/>
    </location>
</feature>
<reference evidence="11 12" key="1">
    <citation type="journal article" date="2007" name="Proc. Natl. Acad. Sci. U.S.A.">
        <title>Characterization of a marine gammaproteobacterium capable of aerobic anoxygenic photosynthesis.</title>
        <authorList>
            <person name="Fuchs B.M."/>
            <person name="Spring S."/>
            <person name="Teeling H."/>
            <person name="Quast C."/>
            <person name="Wulf J."/>
            <person name="Schattenhofer M."/>
            <person name="Yan S."/>
            <person name="Ferriera S."/>
            <person name="Johnson J."/>
            <person name="Glockner F.O."/>
            <person name="Amann R."/>
        </authorList>
    </citation>
    <scope>NUCLEOTIDE SEQUENCE [LARGE SCALE GENOMIC DNA]</scope>
    <source>
        <strain evidence="11">KT71</strain>
    </source>
</reference>
<dbReference type="GO" id="GO:0006935">
    <property type="term" value="P:chemotaxis"/>
    <property type="evidence" value="ECO:0007669"/>
    <property type="project" value="InterPro"/>
</dbReference>
<evidence type="ECO:0000313" key="11">
    <source>
        <dbReference type="EMBL" id="EAQ98425.1"/>
    </source>
</evidence>
<keyword evidence="7" id="KW-0813">Transport</keyword>
<feature type="domain" description="Motility protein A N-terminal" evidence="10">
    <location>
        <begin position="28"/>
        <end position="96"/>
    </location>
</feature>
<evidence type="ECO:0000256" key="7">
    <source>
        <dbReference type="RuleBase" id="RU004057"/>
    </source>
</evidence>
<dbReference type="Pfam" id="PF20560">
    <property type="entry name" value="MotA_N"/>
    <property type="match status" value="1"/>
</dbReference>
<comment type="caution">
    <text evidence="11">The sequence shown here is derived from an EMBL/GenBank/DDBJ whole genome shotgun (WGS) entry which is preliminary data.</text>
</comment>
<comment type="similarity">
    <text evidence="7">Belongs to the exbB/tolQ family.</text>
</comment>
<dbReference type="HOGENOM" id="CLU_079895_0_0_6"/>
<evidence type="ECO:0000259" key="9">
    <source>
        <dbReference type="Pfam" id="PF01618"/>
    </source>
</evidence>
<keyword evidence="7" id="KW-0653">Protein transport</keyword>
<dbReference type="Pfam" id="PF01618">
    <property type="entry name" value="MotA_ExbB"/>
    <property type="match status" value="1"/>
</dbReference>
<protein>
    <submittedName>
        <fullName evidence="11">Flagellar motor component</fullName>
    </submittedName>
</protein>
<evidence type="ECO:0000256" key="5">
    <source>
        <dbReference type="ARBA" id="ARBA00022989"/>
    </source>
</evidence>
<keyword evidence="6 8" id="KW-0472">Membrane</keyword>
<feature type="transmembrane region" description="Helical" evidence="8">
    <location>
        <begin position="166"/>
        <end position="187"/>
    </location>
</feature>
<evidence type="ECO:0000256" key="4">
    <source>
        <dbReference type="ARBA" id="ARBA00022779"/>
    </source>
</evidence>
<evidence type="ECO:0000256" key="1">
    <source>
        <dbReference type="ARBA" id="ARBA00004651"/>
    </source>
</evidence>
<keyword evidence="11" id="KW-0282">Flagellum</keyword>
<proteinExistence type="inferred from homology"/>
<keyword evidence="12" id="KW-1185">Reference proteome</keyword>
<name>A4A5X8_9GAMM</name>
<keyword evidence="2" id="KW-1003">Cell membrane</keyword>
<dbReference type="AlphaFoldDB" id="A4A5X8"/>
<accession>A4A5X8</accession>
<dbReference type="NCBIfam" id="NF006583">
    <property type="entry name" value="PRK09109.1"/>
    <property type="match status" value="1"/>
</dbReference>
<dbReference type="PANTHER" id="PTHR30433">
    <property type="entry name" value="CHEMOTAXIS PROTEIN MOTA"/>
    <property type="match status" value="1"/>
</dbReference>
<dbReference type="GO" id="GO:0005886">
    <property type="term" value="C:plasma membrane"/>
    <property type="evidence" value="ECO:0007669"/>
    <property type="project" value="UniProtKB-SubCell"/>
</dbReference>
<dbReference type="RefSeq" id="WP_008292497.1">
    <property type="nucleotide sequence ID" value="NZ_CM002299.1"/>
</dbReference>
<dbReference type="GO" id="GO:0071978">
    <property type="term" value="P:bacterial-type flagellum-dependent swarming motility"/>
    <property type="evidence" value="ECO:0007669"/>
    <property type="project" value="InterPro"/>
</dbReference>
<evidence type="ECO:0000259" key="10">
    <source>
        <dbReference type="Pfam" id="PF20560"/>
    </source>
</evidence>
<feature type="transmembrane region" description="Helical" evidence="8">
    <location>
        <begin position="199"/>
        <end position="222"/>
    </location>
</feature>
<keyword evidence="11" id="KW-0966">Cell projection</keyword>
<keyword evidence="5 8" id="KW-1133">Transmembrane helix</keyword>
<dbReference type="eggNOG" id="COG1291">
    <property type="taxonomic scope" value="Bacteria"/>
</dbReference>
<dbReference type="InterPro" id="IPR047055">
    <property type="entry name" value="MotA-like"/>
</dbReference>
<dbReference type="Proteomes" id="UP000019205">
    <property type="component" value="Chromosome"/>
</dbReference>
<dbReference type="InterPro" id="IPR002898">
    <property type="entry name" value="MotA_ExbB_proton_chnl"/>
</dbReference>
<evidence type="ECO:0000256" key="2">
    <source>
        <dbReference type="ARBA" id="ARBA00022475"/>
    </source>
</evidence>
<evidence type="ECO:0000256" key="3">
    <source>
        <dbReference type="ARBA" id="ARBA00022692"/>
    </source>
</evidence>
<evidence type="ECO:0000256" key="6">
    <source>
        <dbReference type="ARBA" id="ARBA00023136"/>
    </source>
</evidence>
<dbReference type="InterPro" id="IPR046786">
    <property type="entry name" value="MotA_N"/>
</dbReference>